<gene>
    <name evidence="1" type="ORF">I4F81_003010</name>
</gene>
<dbReference type="Proteomes" id="UP000798662">
    <property type="component" value="Chromosome 1"/>
</dbReference>
<protein>
    <submittedName>
        <fullName evidence="1">Uncharacterized protein</fullName>
    </submittedName>
</protein>
<accession>A0ACC3BSL5</accession>
<comment type="caution">
    <text evidence="1">The sequence shown here is derived from an EMBL/GenBank/DDBJ whole genome shotgun (WGS) entry which is preliminary data.</text>
</comment>
<reference evidence="1" key="1">
    <citation type="submission" date="2019-11" db="EMBL/GenBank/DDBJ databases">
        <title>Nori genome reveals adaptations in red seaweeds to the harsh intertidal environment.</title>
        <authorList>
            <person name="Wang D."/>
            <person name="Mao Y."/>
        </authorList>
    </citation>
    <scope>NUCLEOTIDE SEQUENCE</scope>
    <source>
        <tissue evidence="1">Gametophyte</tissue>
    </source>
</reference>
<organism evidence="1 2">
    <name type="scientific">Pyropia yezoensis</name>
    <name type="common">Susabi-nori</name>
    <name type="synonym">Porphyra yezoensis</name>
    <dbReference type="NCBI Taxonomy" id="2788"/>
    <lineage>
        <taxon>Eukaryota</taxon>
        <taxon>Rhodophyta</taxon>
        <taxon>Bangiophyceae</taxon>
        <taxon>Bangiales</taxon>
        <taxon>Bangiaceae</taxon>
        <taxon>Pyropia</taxon>
    </lineage>
</organism>
<name>A0ACC3BSL5_PYRYE</name>
<sequence length="389" mass="42785">MLMVALSAVPAFAAPFTLTFVASAPSTPLMRALSSFRGRAGGIQRYQLRLPFPISCRARADAESTSKDSSVDVPLVAAEEMRLAEKVAGLDSSRRLIVAEKVKVESISRDLESVAAQQQDETLSGDKRARLEKKEDNLLKWQSMILNVLEGLYNDASKLKQEIEELDRDLTAMRATPLAAALSRLGIARSPSASRVAVSDKIFEPTPAEGFFGKPDVAQECEQLWADIKTYVLDHHHQDGHTDDAKLSKEEQAARRFLLFILGSPGRGKTLLLREALRFYWSKCSQKTGDERLMELSPFIVSFNGLLTINPVDARLVKITGEASILLFTQLVFCAQAELGDQPSQSFVSFLIEVCGSIDPQVGGQHVPCKARQATSLTRSSPCIWVHIP</sequence>
<evidence type="ECO:0000313" key="1">
    <source>
        <dbReference type="EMBL" id="KAK1860421.1"/>
    </source>
</evidence>
<dbReference type="EMBL" id="CM020618">
    <property type="protein sequence ID" value="KAK1860421.1"/>
    <property type="molecule type" value="Genomic_DNA"/>
</dbReference>
<evidence type="ECO:0000313" key="2">
    <source>
        <dbReference type="Proteomes" id="UP000798662"/>
    </source>
</evidence>
<proteinExistence type="predicted"/>
<keyword evidence="2" id="KW-1185">Reference proteome</keyword>